<accession>A0A4U8Q976</accession>
<protein>
    <submittedName>
        <fullName evidence="3">Cyclic di-GMP phosphodiesterase Gmr</fullName>
        <ecNumber evidence="3">3.1.4.52</ecNumber>
    </submittedName>
</protein>
<dbReference type="CDD" id="cd01949">
    <property type="entry name" value="GGDEF"/>
    <property type="match status" value="1"/>
</dbReference>
<dbReference type="Gene3D" id="3.30.450.20">
    <property type="entry name" value="PAS domain"/>
    <property type="match status" value="1"/>
</dbReference>
<dbReference type="Pfam" id="PF00563">
    <property type="entry name" value="EAL"/>
    <property type="match status" value="1"/>
</dbReference>
<feature type="domain" description="EAL" evidence="1">
    <location>
        <begin position="303"/>
        <end position="558"/>
    </location>
</feature>
<name>A0A4U8Q976_9FIRM</name>
<keyword evidence="3" id="KW-0378">Hydrolase</keyword>
<dbReference type="InterPro" id="IPR001633">
    <property type="entry name" value="EAL_dom"/>
</dbReference>
<dbReference type="InterPro" id="IPR050706">
    <property type="entry name" value="Cyclic-di-GMP_PDE-like"/>
</dbReference>
<evidence type="ECO:0000259" key="2">
    <source>
        <dbReference type="PROSITE" id="PS50887"/>
    </source>
</evidence>
<dbReference type="InterPro" id="IPR000014">
    <property type="entry name" value="PAS"/>
</dbReference>
<gene>
    <name evidence="3" type="primary">gmr_3</name>
    <name evidence="3" type="ORF">DSM106044_01612</name>
</gene>
<dbReference type="PROSITE" id="PS50887">
    <property type="entry name" value="GGDEF"/>
    <property type="match status" value="1"/>
</dbReference>
<dbReference type="PANTHER" id="PTHR33121:SF70">
    <property type="entry name" value="SIGNALING PROTEIN YKOW"/>
    <property type="match status" value="1"/>
</dbReference>
<keyword evidence="4" id="KW-1185">Reference proteome</keyword>
<dbReference type="SUPFAM" id="SSF55785">
    <property type="entry name" value="PYP-like sensor domain (PAS domain)"/>
    <property type="match status" value="1"/>
</dbReference>
<evidence type="ECO:0000313" key="3">
    <source>
        <dbReference type="EMBL" id="TLD01467.1"/>
    </source>
</evidence>
<dbReference type="InterPro" id="IPR029787">
    <property type="entry name" value="Nucleotide_cyclase"/>
</dbReference>
<dbReference type="Gene3D" id="3.20.20.450">
    <property type="entry name" value="EAL domain"/>
    <property type="match status" value="1"/>
</dbReference>
<dbReference type="STRING" id="180332.GCA_000797495_03085"/>
<dbReference type="GO" id="GO:0071111">
    <property type="term" value="F:cyclic-guanylate-specific phosphodiesterase activity"/>
    <property type="evidence" value="ECO:0007669"/>
    <property type="project" value="UniProtKB-EC"/>
</dbReference>
<organism evidence="3 4">
    <name type="scientific">Robinsoniella peoriensis</name>
    <dbReference type="NCBI Taxonomy" id="180332"/>
    <lineage>
        <taxon>Bacteria</taxon>
        <taxon>Bacillati</taxon>
        <taxon>Bacillota</taxon>
        <taxon>Clostridia</taxon>
        <taxon>Lachnospirales</taxon>
        <taxon>Lachnospiraceae</taxon>
        <taxon>Robinsoniella</taxon>
    </lineage>
</organism>
<reference evidence="3 4" key="1">
    <citation type="journal article" date="2019" name="Anaerobe">
        <title>Detection of Robinsoniella peoriensis in multiple bone samples of a trauma patient.</title>
        <authorList>
            <person name="Schrottner P."/>
            <person name="Hartwich K."/>
            <person name="Bunk B."/>
            <person name="Schober I."/>
            <person name="Helbig S."/>
            <person name="Rudolph W.W."/>
            <person name="Gunzer F."/>
        </authorList>
    </citation>
    <scope>NUCLEOTIDE SEQUENCE [LARGE SCALE GENOMIC DNA]</scope>
    <source>
        <strain evidence="3 4">DSM 106044</strain>
    </source>
</reference>
<dbReference type="Gene3D" id="3.30.70.270">
    <property type="match status" value="1"/>
</dbReference>
<dbReference type="SUPFAM" id="SSF141868">
    <property type="entry name" value="EAL domain-like"/>
    <property type="match status" value="1"/>
</dbReference>
<evidence type="ECO:0000259" key="1">
    <source>
        <dbReference type="PROSITE" id="PS50883"/>
    </source>
</evidence>
<dbReference type="InterPro" id="IPR035965">
    <property type="entry name" value="PAS-like_dom_sf"/>
</dbReference>
<dbReference type="InterPro" id="IPR013655">
    <property type="entry name" value="PAS_fold_3"/>
</dbReference>
<dbReference type="Proteomes" id="UP000306509">
    <property type="component" value="Unassembled WGS sequence"/>
</dbReference>
<dbReference type="SMART" id="SM00052">
    <property type="entry name" value="EAL"/>
    <property type="match status" value="1"/>
</dbReference>
<proteinExistence type="predicted"/>
<dbReference type="InterPro" id="IPR035919">
    <property type="entry name" value="EAL_sf"/>
</dbReference>
<dbReference type="PANTHER" id="PTHR33121">
    <property type="entry name" value="CYCLIC DI-GMP PHOSPHODIESTERASE PDEF"/>
    <property type="match status" value="1"/>
</dbReference>
<dbReference type="EC" id="3.1.4.52" evidence="3"/>
<dbReference type="RefSeq" id="WP_027293380.1">
    <property type="nucleotide sequence ID" value="NZ_QGQD01000037.1"/>
</dbReference>
<dbReference type="EMBL" id="QGQD01000037">
    <property type="protein sequence ID" value="TLD01467.1"/>
    <property type="molecule type" value="Genomic_DNA"/>
</dbReference>
<dbReference type="CDD" id="cd01948">
    <property type="entry name" value="EAL"/>
    <property type="match status" value="1"/>
</dbReference>
<dbReference type="SUPFAM" id="SSF55073">
    <property type="entry name" value="Nucleotide cyclase"/>
    <property type="match status" value="1"/>
</dbReference>
<dbReference type="CDD" id="cd00130">
    <property type="entry name" value="PAS"/>
    <property type="match status" value="1"/>
</dbReference>
<comment type="caution">
    <text evidence="3">The sequence shown here is derived from an EMBL/GenBank/DDBJ whole genome shotgun (WGS) entry which is preliminary data.</text>
</comment>
<dbReference type="InterPro" id="IPR043128">
    <property type="entry name" value="Rev_trsase/Diguanyl_cyclase"/>
</dbReference>
<dbReference type="AlphaFoldDB" id="A0A4U8Q976"/>
<evidence type="ECO:0000313" key="4">
    <source>
        <dbReference type="Proteomes" id="UP000306509"/>
    </source>
</evidence>
<sequence length="558" mass="64061">MTDNEQIFHDFTIDPYLFYEAIENSTDDYIYIVDMTRDISLISKNMLHDFDLPGRKVHGLVPLWGELVHEKDRQRYFDSIEKMLNKETDEHNVEYQIRNRKNEYVWVICRGLLKRDQKGNPLIFAGVVTNLGSKGKIDYITGLFAQRECEKLITRLIQNECHPGGILLLGLDDFSRINALNDHIFGNTVLRQFAQTILRFLPPDADLFRFDGDEFAIVYKNASGQDLYQLYQKIHAYANRRQIADGISYFCTVSGGIAMIGADGDNYLDLIKFAASALEVSKQKGKNTCTFFSPDLIKAKLRTLEITNQLQLSIMNHMEHFHMVYQPLISNDTLAVGGAEALLRWSSETYGSVSPIEFIPVLESGGLIVPVGKWVLEQAVKTCKEWISYAPDFVMNINISYLQMLDVSFLSYIRDLLTQYQLEPRHIVLELTESYFVTDMEALKYTFAQLRNEHIKIAMDDFGTGYSSLGMLAQSPADIVKIDRIFISAINREVFNYSFISAVIQLCHSVDIQVCVEGIEYPEELETIRSIHPDSIQGFYFSKPISASDFKKRYWENH</sequence>
<dbReference type="Pfam" id="PF00990">
    <property type="entry name" value="GGDEF"/>
    <property type="match status" value="1"/>
</dbReference>
<dbReference type="InterPro" id="IPR000160">
    <property type="entry name" value="GGDEF_dom"/>
</dbReference>
<dbReference type="Pfam" id="PF08447">
    <property type="entry name" value="PAS_3"/>
    <property type="match status" value="1"/>
</dbReference>
<dbReference type="NCBIfam" id="TIGR00254">
    <property type="entry name" value="GGDEF"/>
    <property type="match status" value="1"/>
</dbReference>
<feature type="domain" description="GGDEF" evidence="2">
    <location>
        <begin position="162"/>
        <end position="294"/>
    </location>
</feature>
<dbReference type="SMART" id="SM00267">
    <property type="entry name" value="GGDEF"/>
    <property type="match status" value="1"/>
</dbReference>
<dbReference type="PROSITE" id="PS50883">
    <property type="entry name" value="EAL"/>
    <property type="match status" value="1"/>
</dbReference>